<keyword evidence="3" id="KW-1185">Reference proteome</keyword>
<name>A0A6A6D888_9PEZI</name>
<evidence type="ECO:0000313" key="3">
    <source>
        <dbReference type="Proteomes" id="UP000800200"/>
    </source>
</evidence>
<evidence type="ECO:0000313" key="1">
    <source>
        <dbReference type="EMBL" id="KAF2174917.1"/>
    </source>
</evidence>
<dbReference type="EMBL" id="ML994760">
    <property type="protein sequence ID" value="KAF2174917.1"/>
    <property type="molecule type" value="Genomic_DNA"/>
</dbReference>
<reference evidence="2" key="1">
    <citation type="journal article" date="2020" name="Stud. Mycol.">
        <title>101 Dothideomycetes genomes: a test case for predicting lifestyles and emergence of pathogens.</title>
        <authorList>
            <person name="Haridas S."/>
            <person name="Albert R."/>
            <person name="Binder M."/>
            <person name="Bloem J."/>
            <person name="Labutti K."/>
            <person name="Salamov A."/>
            <person name="Andreopoulos B."/>
            <person name="Baker S."/>
            <person name="Barry K."/>
            <person name="Bills G."/>
            <person name="Bluhm B."/>
            <person name="Cannon C."/>
            <person name="Castanera R."/>
            <person name="Culley D."/>
            <person name="Daum C."/>
            <person name="Ezra D."/>
            <person name="Gonzalez J."/>
            <person name="Henrissat B."/>
            <person name="Kuo A."/>
            <person name="Liang C."/>
            <person name="Lipzen A."/>
            <person name="Lutzoni F."/>
            <person name="Magnuson J."/>
            <person name="Mondo S."/>
            <person name="Nolan M."/>
            <person name="Ohm R."/>
            <person name="Pangilinan J."/>
            <person name="Park H.-J."/>
            <person name="Ramirez L."/>
            <person name="Alfaro M."/>
            <person name="Sun H."/>
            <person name="Tritt A."/>
            <person name="Yoshinaga Y."/>
            <person name="Zwiers L.-H."/>
            <person name="Turgeon B."/>
            <person name="Goodwin S."/>
            <person name="Spatafora J."/>
            <person name="Crous P."/>
            <person name="Grigoriev I."/>
        </authorList>
    </citation>
    <scope>NUCLEOTIDE SEQUENCE</scope>
    <source>
        <strain evidence="2">CBS 207.26</strain>
    </source>
</reference>
<accession>A0A6A6D888</accession>
<evidence type="ECO:0000313" key="2">
    <source>
        <dbReference type="EMBL" id="KAF2175303.1"/>
    </source>
</evidence>
<dbReference type="Gene3D" id="1.10.443.20">
    <property type="entry name" value="Centromere DNA-binding protein complex CBF3 subunit, domain 2"/>
    <property type="match status" value="2"/>
</dbReference>
<dbReference type="AlphaFoldDB" id="A0A6A6D888"/>
<organism evidence="2 3">
    <name type="scientific">Zopfia rhizophila CBS 207.26</name>
    <dbReference type="NCBI Taxonomy" id="1314779"/>
    <lineage>
        <taxon>Eukaryota</taxon>
        <taxon>Fungi</taxon>
        <taxon>Dikarya</taxon>
        <taxon>Ascomycota</taxon>
        <taxon>Pezizomycotina</taxon>
        <taxon>Dothideomycetes</taxon>
        <taxon>Dothideomycetes incertae sedis</taxon>
        <taxon>Zopfiaceae</taxon>
        <taxon>Zopfia</taxon>
    </lineage>
</organism>
<dbReference type="GO" id="GO:0003677">
    <property type="term" value="F:DNA binding"/>
    <property type="evidence" value="ECO:0007669"/>
    <property type="project" value="InterPro"/>
</dbReference>
<dbReference type="OrthoDB" id="4325529at2759"/>
<sequence>MLLRSESRLEAEFPDFFTVPLPDEGPIKLLSYFRQRELWYNLHLIKGKYVAKKMAYDTQLDWINKMFTEANIRRAGRWNNDALINCYLTHLPRKFMRSMAGFSPKREGEEEEEEEKEATADRQDLMAQGFLHDYLAFAKDVELSLLDVEEPKEVNDWGTEMREQLNGIALRLRDLLEGRISLTLHLTRHVTTAVSSSATPASAATVARCCMGGGRLSFKRSGDGRLGVSTRAPQ</sequence>
<dbReference type="EMBL" id="ML994737">
    <property type="protein sequence ID" value="KAF2175303.1"/>
    <property type="molecule type" value="Genomic_DNA"/>
</dbReference>
<dbReference type="InterPro" id="IPR038279">
    <property type="entry name" value="Ndc10_dom2_sf"/>
</dbReference>
<protein>
    <submittedName>
        <fullName evidence="2">Uncharacterized protein</fullName>
    </submittedName>
</protein>
<dbReference type="Proteomes" id="UP000800200">
    <property type="component" value="Unassembled WGS sequence"/>
</dbReference>
<proteinExistence type="predicted"/>
<gene>
    <name evidence="2" type="ORF">K469DRAFT_702412</name>
    <name evidence="1" type="ORF">K469DRAFT_703983</name>
</gene>